<dbReference type="InterPro" id="IPR038765">
    <property type="entry name" value="Papain-like_cys_pep_sf"/>
</dbReference>
<accession>A0A0A2UY47</accession>
<organism evidence="6 7">
    <name type="scientific">Pontibacillus chungwhensis BH030062</name>
    <dbReference type="NCBI Taxonomy" id="1385513"/>
    <lineage>
        <taxon>Bacteria</taxon>
        <taxon>Bacillati</taxon>
        <taxon>Bacillota</taxon>
        <taxon>Bacilli</taxon>
        <taxon>Bacillales</taxon>
        <taxon>Bacillaceae</taxon>
        <taxon>Pontibacillus</taxon>
    </lineage>
</organism>
<dbReference type="Proteomes" id="UP000030153">
    <property type="component" value="Unassembled WGS sequence"/>
</dbReference>
<dbReference type="Pfam" id="PF00877">
    <property type="entry name" value="NLPC_P60"/>
    <property type="match status" value="1"/>
</dbReference>
<evidence type="ECO:0000256" key="2">
    <source>
        <dbReference type="ARBA" id="ARBA00022670"/>
    </source>
</evidence>
<comment type="caution">
    <text evidence="6">The sequence shown here is derived from an EMBL/GenBank/DDBJ whole genome shotgun (WGS) entry which is preliminary data.</text>
</comment>
<dbReference type="GO" id="GO:0008234">
    <property type="term" value="F:cysteine-type peptidase activity"/>
    <property type="evidence" value="ECO:0007669"/>
    <property type="project" value="UniProtKB-KW"/>
</dbReference>
<protein>
    <submittedName>
        <fullName evidence="6">Peptidase</fullName>
    </submittedName>
</protein>
<dbReference type="PANTHER" id="PTHR47053:SF3">
    <property type="entry name" value="GAMMA-D-GLUTAMYL-L-LYSINE DIPEPTIDYL-PEPTIDASE"/>
    <property type="match status" value="1"/>
</dbReference>
<dbReference type="Gene3D" id="3.90.1720.10">
    <property type="entry name" value="endopeptidase domain like (from Nostoc punctiforme)"/>
    <property type="match status" value="1"/>
</dbReference>
<dbReference type="InterPro" id="IPR051202">
    <property type="entry name" value="Peptidase_C40"/>
</dbReference>
<evidence type="ECO:0000256" key="4">
    <source>
        <dbReference type="ARBA" id="ARBA00022807"/>
    </source>
</evidence>
<proteinExistence type="inferred from homology"/>
<dbReference type="InterPro" id="IPR000064">
    <property type="entry name" value="NLP_P60_dom"/>
</dbReference>
<dbReference type="GO" id="GO:0006508">
    <property type="term" value="P:proteolysis"/>
    <property type="evidence" value="ECO:0007669"/>
    <property type="project" value="UniProtKB-KW"/>
</dbReference>
<feature type="domain" description="NlpC/P60" evidence="5">
    <location>
        <begin position="184"/>
        <end position="308"/>
    </location>
</feature>
<dbReference type="OrthoDB" id="9813368at2"/>
<sequence>MSQETVTSTTWVVQVPVATVWTSPESPREIDAPGISNPIDLQQWHTSLTYEPRLALSDENLIQSQLLYGEEVLLVDIQGEWAHIIVPTQPSRKDERGYPGWVPLTQLRELPSESWTGNGVAVVKTKQATLYDPYKKPFLDVSYLTTLPVQTKEEDFVGVLSPHGGGYFSVEEVAVYPSLEDIPKGTGEDILKSGEVFVDLPYFWGGMSSFGYDCSGFTYNMHKAQGYEIPRDAHDQAESGQKVDLDHLQPGDLLFFAYEEGKGKLHHVGLYYGDGKMLHSPNTGKNIEIIDLKDTIYEKELCSARRYWEEKEEDL</sequence>
<evidence type="ECO:0000313" key="7">
    <source>
        <dbReference type="Proteomes" id="UP000030153"/>
    </source>
</evidence>
<dbReference type="PROSITE" id="PS51935">
    <property type="entry name" value="NLPC_P60"/>
    <property type="match status" value="1"/>
</dbReference>
<keyword evidence="7" id="KW-1185">Reference proteome</keyword>
<dbReference type="RefSeq" id="WP_036783094.1">
    <property type="nucleotide sequence ID" value="NZ_AVBG01000006.1"/>
</dbReference>
<dbReference type="AlphaFoldDB" id="A0A0A2UY47"/>
<evidence type="ECO:0000259" key="5">
    <source>
        <dbReference type="PROSITE" id="PS51935"/>
    </source>
</evidence>
<comment type="similarity">
    <text evidence="1">Belongs to the peptidase C40 family.</text>
</comment>
<evidence type="ECO:0000313" key="6">
    <source>
        <dbReference type="EMBL" id="KGP91436.1"/>
    </source>
</evidence>
<dbReference type="SUPFAM" id="SSF54001">
    <property type="entry name" value="Cysteine proteinases"/>
    <property type="match status" value="1"/>
</dbReference>
<dbReference type="EMBL" id="AVBG01000006">
    <property type="protein sequence ID" value="KGP91436.1"/>
    <property type="molecule type" value="Genomic_DNA"/>
</dbReference>
<keyword evidence="3" id="KW-0378">Hydrolase</keyword>
<dbReference type="eggNOG" id="COG0791">
    <property type="taxonomic scope" value="Bacteria"/>
</dbReference>
<dbReference type="Gene3D" id="2.30.30.40">
    <property type="entry name" value="SH3 Domains"/>
    <property type="match status" value="1"/>
</dbReference>
<name>A0A0A2UY47_9BACI</name>
<evidence type="ECO:0000256" key="3">
    <source>
        <dbReference type="ARBA" id="ARBA00022801"/>
    </source>
</evidence>
<gene>
    <name evidence="6" type="ORF">N780_19655</name>
</gene>
<dbReference type="InterPro" id="IPR057812">
    <property type="entry name" value="SH3_YKFC_2nd"/>
</dbReference>
<dbReference type="PANTHER" id="PTHR47053">
    <property type="entry name" value="MUREIN DD-ENDOPEPTIDASE MEPH-RELATED"/>
    <property type="match status" value="1"/>
</dbReference>
<evidence type="ECO:0000256" key="1">
    <source>
        <dbReference type="ARBA" id="ARBA00007074"/>
    </source>
</evidence>
<keyword evidence="4" id="KW-0788">Thiol protease</keyword>
<keyword evidence="2" id="KW-0645">Protease</keyword>
<reference evidence="6 7" key="1">
    <citation type="submission" date="2013-08" db="EMBL/GenBank/DDBJ databases">
        <title>Genome of Pontibacillus chungwhensis.</title>
        <authorList>
            <person name="Wang Q."/>
            <person name="Wang G."/>
        </authorList>
    </citation>
    <scope>NUCLEOTIDE SEQUENCE [LARGE SCALE GENOMIC DNA]</scope>
    <source>
        <strain evidence="6 7">BH030062</strain>
    </source>
</reference>
<dbReference type="Pfam" id="PF23795">
    <property type="entry name" value="SH3_YKFC_2nd"/>
    <property type="match status" value="1"/>
</dbReference>
<dbReference type="STRING" id="1385513.N780_19655"/>